<comment type="similarity">
    <text evidence="1">Belongs to the thiolase-like superfamily. Thiolase family.</text>
</comment>
<feature type="domain" description="ZN622/Rei1/Reh1 zinc finger C2H2-type" evidence="6">
    <location>
        <begin position="433"/>
        <end position="533"/>
    </location>
</feature>
<dbReference type="InterPro" id="IPR020613">
    <property type="entry name" value="Thiolase_CS"/>
</dbReference>
<feature type="domain" description="Thiolase C-terminal" evidence="5">
    <location>
        <begin position="279"/>
        <end position="381"/>
    </location>
</feature>
<evidence type="ECO:0000259" key="5">
    <source>
        <dbReference type="Pfam" id="PF02803"/>
    </source>
</evidence>
<dbReference type="InterPro" id="IPR020617">
    <property type="entry name" value="Thiolase_C"/>
</dbReference>
<dbReference type="NCBIfam" id="TIGR01930">
    <property type="entry name" value="AcCoA-C-Actrans"/>
    <property type="match status" value="1"/>
</dbReference>
<dbReference type="OrthoDB" id="5404651at2759"/>
<feature type="domain" description="Thiolase N-terminal" evidence="4">
    <location>
        <begin position="11"/>
        <end position="271"/>
    </location>
</feature>
<evidence type="ECO:0000313" key="7">
    <source>
        <dbReference type="EMBL" id="CAF2846281.1"/>
    </source>
</evidence>
<dbReference type="FunFam" id="3.40.47.10:FF:000010">
    <property type="entry name" value="Acetyl-CoA acetyltransferase (Thiolase)"/>
    <property type="match status" value="1"/>
</dbReference>
<dbReference type="Pfam" id="PF00108">
    <property type="entry name" value="Thiolase_N"/>
    <property type="match status" value="1"/>
</dbReference>
<protein>
    <submittedName>
        <fullName evidence="7">ACAA2</fullName>
        <ecNumber evidence="7">2.3.1.16</ecNumber>
    </submittedName>
</protein>
<dbReference type="GO" id="GO:0006635">
    <property type="term" value="P:fatty acid beta-oxidation"/>
    <property type="evidence" value="ECO:0007669"/>
    <property type="project" value="TreeGrafter"/>
</dbReference>
<keyword evidence="8" id="KW-1185">Reference proteome</keyword>
<evidence type="ECO:0000256" key="1">
    <source>
        <dbReference type="ARBA" id="ARBA00010982"/>
    </source>
</evidence>
<organism evidence="7 8">
    <name type="scientific">Lepeophtheirus salmonis</name>
    <name type="common">Salmon louse</name>
    <name type="synonym">Caligus salmonis</name>
    <dbReference type="NCBI Taxonomy" id="72036"/>
    <lineage>
        <taxon>Eukaryota</taxon>
        <taxon>Metazoa</taxon>
        <taxon>Ecdysozoa</taxon>
        <taxon>Arthropoda</taxon>
        <taxon>Crustacea</taxon>
        <taxon>Multicrustacea</taxon>
        <taxon>Hexanauplia</taxon>
        <taxon>Copepoda</taxon>
        <taxon>Siphonostomatoida</taxon>
        <taxon>Caligidae</taxon>
        <taxon>Lepeophtheirus</taxon>
    </lineage>
</organism>
<dbReference type="SUPFAM" id="SSF53901">
    <property type="entry name" value="Thiolase-like"/>
    <property type="match status" value="2"/>
</dbReference>
<dbReference type="PANTHER" id="PTHR18919">
    <property type="entry name" value="ACETYL-COA C-ACYLTRANSFERASE"/>
    <property type="match status" value="1"/>
</dbReference>
<sequence length="724" mass="79141">MTVGRALEKAIFVVGAKRTAFGAFGGSLKSQTPVDLQTIVGKAALESGKVNPESVDSVVVGNVLSCASSDAPYIARHVGLRLGIRERVPALTVNRLCGSGFQSIVNGVQEMMMGDASVVLTGGSDNMSACPFALRDVRFGHKLGSDMKMEDMMWASLTDAHIKSPMGITAENLAVKYNITRAEVDAYALRSQTTWAAAHEAGIFKHEITPIEMKSRKGTIVFQVDENPKPKTTIESITKLPPVFKKDGVTCAASASGICDGAGAVVLASEEAVKAHGYEPLARIVGYGITGCDPNIMGIGPVASIRALCDKTGISLEQVDYIEINEAFAAQVLACQKELGIPDEKFNTCGGGISIGHPLAASGSRISAHLVHKLKHNNKRYDESPIHIFDETKAIGAKKAESKKAIDPIIEDENMEIVDSDEWDGEEAIPITDCLFCSHHSSTLPKNIKHMGEQHSFFIPDIDYLIDVEGLFTYLGAKVGEGFMCIWCNERGKTFHDKASVQKHMLDKGHCKILNEGGALIEFEDYYDYSSSYPENEKENKDEEVKLNELDDSGFELTLPSGAKNWAQVFVSHVFSLDNEIEEITSEIDGINRNFLLGNISLTSILGTLTLLGLAALLLLPLFALFYAYSDDSYTGDQLTGYGVSSSPYSQQSGYRRSIESYRPKRNSFANFDFQTLLTQLNETYEKYGIEDDECRKLIACQTGKSNGKMYNQLSQDIFEIFDK</sequence>
<dbReference type="PROSITE" id="PS00098">
    <property type="entry name" value="THIOLASE_1"/>
    <property type="match status" value="1"/>
</dbReference>
<dbReference type="EC" id="2.3.1.16" evidence="7"/>
<dbReference type="InterPro" id="IPR041661">
    <property type="entry name" value="ZN622/Rei1/Reh1_Znf-C2H2"/>
</dbReference>
<name>A0A7R8H3Q7_LEPSM</name>
<evidence type="ECO:0000259" key="4">
    <source>
        <dbReference type="Pfam" id="PF00108"/>
    </source>
</evidence>
<gene>
    <name evidence="7" type="ORF">LSAA_4613</name>
</gene>
<keyword evidence="3 7" id="KW-0012">Acyltransferase</keyword>
<proteinExistence type="inferred from homology"/>
<dbReference type="InterPro" id="IPR036236">
    <property type="entry name" value="Znf_C2H2_sf"/>
</dbReference>
<evidence type="ECO:0000313" key="8">
    <source>
        <dbReference type="Proteomes" id="UP000675881"/>
    </source>
</evidence>
<dbReference type="Pfam" id="PF02803">
    <property type="entry name" value="Thiolase_C"/>
    <property type="match status" value="1"/>
</dbReference>
<evidence type="ECO:0000256" key="3">
    <source>
        <dbReference type="ARBA" id="ARBA00023315"/>
    </source>
</evidence>
<dbReference type="InterPro" id="IPR016039">
    <property type="entry name" value="Thiolase-like"/>
</dbReference>
<keyword evidence="2 7" id="KW-0808">Transferase</keyword>
<dbReference type="Proteomes" id="UP000675881">
    <property type="component" value="Chromosome 14"/>
</dbReference>
<dbReference type="Gene3D" id="3.40.47.10">
    <property type="match status" value="2"/>
</dbReference>
<dbReference type="GO" id="GO:0005739">
    <property type="term" value="C:mitochondrion"/>
    <property type="evidence" value="ECO:0007669"/>
    <property type="project" value="TreeGrafter"/>
</dbReference>
<dbReference type="GO" id="GO:0003985">
    <property type="term" value="F:acetyl-CoA C-acetyltransferase activity"/>
    <property type="evidence" value="ECO:0007669"/>
    <property type="project" value="TreeGrafter"/>
</dbReference>
<dbReference type="InterPro" id="IPR020615">
    <property type="entry name" value="Thiolase_acyl_enz_int_AS"/>
</dbReference>
<dbReference type="PANTHER" id="PTHR18919:SF107">
    <property type="entry name" value="ACETYL-COA ACETYLTRANSFERASE, CYTOSOLIC"/>
    <property type="match status" value="1"/>
</dbReference>
<accession>A0A7R8H3Q7</accession>
<dbReference type="SUPFAM" id="SSF57667">
    <property type="entry name" value="beta-beta-alpha zinc fingers"/>
    <property type="match status" value="1"/>
</dbReference>
<dbReference type="Pfam" id="PF12756">
    <property type="entry name" value="zf-C2H2_2"/>
    <property type="match status" value="1"/>
</dbReference>
<dbReference type="PROSITE" id="PS00737">
    <property type="entry name" value="THIOLASE_2"/>
    <property type="match status" value="1"/>
</dbReference>
<dbReference type="EMBL" id="HG994593">
    <property type="protein sequence ID" value="CAF2846281.1"/>
    <property type="molecule type" value="Genomic_DNA"/>
</dbReference>
<dbReference type="AlphaFoldDB" id="A0A7R8H3Q7"/>
<dbReference type="InterPro" id="IPR002155">
    <property type="entry name" value="Thiolase"/>
</dbReference>
<evidence type="ECO:0000256" key="2">
    <source>
        <dbReference type="ARBA" id="ARBA00022679"/>
    </source>
</evidence>
<reference evidence="7" key="1">
    <citation type="submission" date="2021-02" db="EMBL/GenBank/DDBJ databases">
        <authorList>
            <person name="Bekaert M."/>
        </authorList>
    </citation>
    <scope>NUCLEOTIDE SEQUENCE</scope>
    <source>
        <strain evidence="7">IoA-00</strain>
    </source>
</reference>
<dbReference type="InterPro" id="IPR020616">
    <property type="entry name" value="Thiolase_N"/>
</dbReference>
<dbReference type="CDD" id="cd00751">
    <property type="entry name" value="thiolase"/>
    <property type="match status" value="1"/>
</dbReference>
<evidence type="ECO:0000259" key="6">
    <source>
        <dbReference type="Pfam" id="PF12756"/>
    </source>
</evidence>